<evidence type="ECO:0000256" key="1">
    <source>
        <dbReference type="SAM" id="Phobius"/>
    </source>
</evidence>
<keyword evidence="3" id="KW-0645">Protease</keyword>
<feature type="transmembrane region" description="Helical" evidence="1">
    <location>
        <begin position="53"/>
        <end position="71"/>
    </location>
</feature>
<feature type="transmembrane region" description="Helical" evidence="1">
    <location>
        <begin position="15"/>
        <end position="33"/>
    </location>
</feature>
<accession>A0A1I4YEF0</accession>
<evidence type="ECO:0000313" key="4">
    <source>
        <dbReference type="Proteomes" id="UP000199149"/>
    </source>
</evidence>
<dbReference type="GO" id="GO:0006508">
    <property type="term" value="P:proteolysis"/>
    <property type="evidence" value="ECO:0007669"/>
    <property type="project" value="UniProtKB-KW"/>
</dbReference>
<proteinExistence type="predicted"/>
<feature type="transmembrane region" description="Helical" evidence="1">
    <location>
        <begin position="214"/>
        <end position="235"/>
    </location>
</feature>
<evidence type="ECO:0000259" key="2">
    <source>
        <dbReference type="Pfam" id="PF02517"/>
    </source>
</evidence>
<dbReference type="EMBL" id="FOUZ01000011">
    <property type="protein sequence ID" value="SFN36407.1"/>
    <property type="molecule type" value="Genomic_DNA"/>
</dbReference>
<dbReference type="PANTHER" id="PTHR35797">
    <property type="entry name" value="PROTEASE-RELATED"/>
    <property type="match status" value="1"/>
</dbReference>
<keyword evidence="1" id="KW-0472">Membrane</keyword>
<dbReference type="InterPro" id="IPR042150">
    <property type="entry name" value="MmRce1-like"/>
</dbReference>
<dbReference type="GO" id="GO:0004175">
    <property type="term" value="F:endopeptidase activity"/>
    <property type="evidence" value="ECO:0007669"/>
    <property type="project" value="UniProtKB-ARBA"/>
</dbReference>
<feature type="transmembrane region" description="Helical" evidence="1">
    <location>
        <begin position="141"/>
        <end position="161"/>
    </location>
</feature>
<protein>
    <submittedName>
        <fullName evidence="3">CAAX protease self-immunity</fullName>
    </submittedName>
</protein>
<keyword evidence="1" id="KW-0812">Transmembrane</keyword>
<dbReference type="AlphaFoldDB" id="A0A1I4YEF0"/>
<organism evidence="3 4">
    <name type="scientific">Algoriella xinjiangensis</name>
    <dbReference type="NCBI Taxonomy" id="684065"/>
    <lineage>
        <taxon>Bacteria</taxon>
        <taxon>Pseudomonadati</taxon>
        <taxon>Bacteroidota</taxon>
        <taxon>Flavobacteriia</taxon>
        <taxon>Flavobacteriales</taxon>
        <taxon>Weeksellaceae</taxon>
        <taxon>Algoriella</taxon>
    </lineage>
</organism>
<dbReference type="OrthoDB" id="9777755at2"/>
<sequence>MISKDLKTQLEQINWKRILVFYSLILLGTFFVRKLPNLLQLTLGKYVDFILPWNLNHGIIVFIIALIFYKFSEVKKEISFLGIAKIKTIIFPLILIVGYSIIGINNDFGVNKHLWGCIFITVTFIYDIMEEYAWRGYLNDALGKLFWVFKSIVTGLFWAIWHLLIFDNFNQFGGFWIFALLCIVFSFILTFSTIKTKSIIVPAAMHALFSKTNITTLIIFSIFLVLLFTWNKFFVKEGIKN</sequence>
<gene>
    <name evidence="3" type="ORF">SAMN05421738_11117</name>
</gene>
<keyword evidence="3" id="KW-0378">Hydrolase</keyword>
<feature type="domain" description="CAAX prenyl protease 2/Lysostaphin resistance protein A-like" evidence="2">
    <location>
        <begin position="118"/>
        <end position="209"/>
    </location>
</feature>
<dbReference type="GO" id="GO:0080120">
    <property type="term" value="P:CAAX-box protein maturation"/>
    <property type="evidence" value="ECO:0007669"/>
    <property type="project" value="UniProtKB-ARBA"/>
</dbReference>
<feature type="transmembrane region" description="Helical" evidence="1">
    <location>
        <begin position="173"/>
        <end position="194"/>
    </location>
</feature>
<keyword evidence="1" id="KW-1133">Transmembrane helix</keyword>
<feature type="transmembrane region" description="Helical" evidence="1">
    <location>
        <begin position="78"/>
        <end position="101"/>
    </location>
</feature>
<dbReference type="Pfam" id="PF02517">
    <property type="entry name" value="Rce1-like"/>
    <property type="match status" value="1"/>
</dbReference>
<evidence type="ECO:0000313" key="3">
    <source>
        <dbReference type="EMBL" id="SFN36407.1"/>
    </source>
</evidence>
<dbReference type="InterPro" id="IPR003675">
    <property type="entry name" value="Rce1/LyrA-like_dom"/>
</dbReference>
<name>A0A1I4YEF0_9FLAO</name>
<dbReference type="STRING" id="684065.SAMN05421738_11117"/>
<dbReference type="Proteomes" id="UP000199149">
    <property type="component" value="Unassembled WGS sequence"/>
</dbReference>
<dbReference type="PANTHER" id="PTHR35797:SF1">
    <property type="entry name" value="PROTEASE"/>
    <property type="match status" value="1"/>
</dbReference>
<reference evidence="4" key="1">
    <citation type="submission" date="2016-10" db="EMBL/GenBank/DDBJ databases">
        <authorList>
            <person name="Varghese N."/>
            <person name="Submissions S."/>
        </authorList>
    </citation>
    <scope>NUCLEOTIDE SEQUENCE [LARGE SCALE GENOMIC DNA]</scope>
    <source>
        <strain evidence="4">XJ109</strain>
    </source>
</reference>
<keyword evidence="4" id="KW-1185">Reference proteome</keyword>